<proteinExistence type="predicted"/>
<accession>A0A7J7DF12</accession>
<dbReference type="EMBL" id="JAAARO010000007">
    <property type="protein sequence ID" value="KAF5744884.1"/>
    <property type="molecule type" value="Genomic_DNA"/>
</dbReference>
<protein>
    <submittedName>
        <fullName evidence="2">Uncharacterized protein</fullName>
    </submittedName>
</protein>
<gene>
    <name evidence="2" type="ORF">HS088_TW07G00465</name>
</gene>
<name>A0A7J7DF12_TRIWF</name>
<sequence>MEGIKREEEVEEEETEVEVEAEAETEEEMEAFWKVLSFRDGSCSARAARIPKDSGWGKFLLWWRRKGEGEETGVRWLRCSAWEETEKSGLKNMSSSLSSLKSWLIVLEVEGYSEGGACVKAPRKRSEDGDWRWRKRVRPLESMLWWSGPIRVKRTRRPCPPREERTE</sequence>
<dbReference type="Proteomes" id="UP000593562">
    <property type="component" value="Unassembled WGS sequence"/>
</dbReference>
<keyword evidence="3" id="KW-1185">Reference proteome</keyword>
<evidence type="ECO:0000256" key="1">
    <source>
        <dbReference type="SAM" id="MobiDB-lite"/>
    </source>
</evidence>
<reference evidence="2 3" key="1">
    <citation type="journal article" date="2020" name="Nat. Commun.">
        <title>Genome of Tripterygium wilfordii and identification of cytochrome P450 involved in triptolide biosynthesis.</title>
        <authorList>
            <person name="Tu L."/>
            <person name="Su P."/>
            <person name="Zhang Z."/>
            <person name="Gao L."/>
            <person name="Wang J."/>
            <person name="Hu T."/>
            <person name="Zhou J."/>
            <person name="Zhang Y."/>
            <person name="Zhao Y."/>
            <person name="Liu Y."/>
            <person name="Song Y."/>
            <person name="Tong Y."/>
            <person name="Lu Y."/>
            <person name="Yang J."/>
            <person name="Xu C."/>
            <person name="Jia M."/>
            <person name="Peters R.J."/>
            <person name="Huang L."/>
            <person name="Gao W."/>
        </authorList>
    </citation>
    <scope>NUCLEOTIDE SEQUENCE [LARGE SCALE GENOMIC DNA]</scope>
    <source>
        <strain evidence="3">cv. XIE 37</strain>
        <tissue evidence="2">Leaf</tissue>
    </source>
</reference>
<dbReference type="InParanoid" id="A0A7J7DF12"/>
<feature type="compositionally biased region" description="Acidic residues" evidence="1">
    <location>
        <begin position="9"/>
        <end position="26"/>
    </location>
</feature>
<feature type="region of interest" description="Disordered" evidence="1">
    <location>
        <begin position="1"/>
        <end position="26"/>
    </location>
</feature>
<evidence type="ECO:0000313" key="2">
    <source>
        <dbReference type="EMBL" id="KAF5744884.1"/>
    </source>
</evidence>
<organism evidence="2 3">
    <name type="scientific">Tripterygium wilfordii</name>
    <name type="common">Thunder God vine</name>
    <dbReference type="NCBI Taxonomy" id="458696"/>
    <lineage>
        <taxon>Eukaryota</taxon>
        <taxon>Viridiplantae</taxon>
        <taxon>Streptophyta</taxon>
        <taxon>Embryophyta</taxon>
        <taxon>Tracheophyta</taxon>
        <taxon>Spermatophyta</taxon>
        <taxon>Magnoliopsida</taxon>
        <taxon>eudicotyledons</taxon>
        <taxon>Gunneridae</taxon>
        <taxon>Pentapetalae</taxon>
        <taxon>rosids</taxon>
        <taxon>fabids</taxon>
        <taxon>Celastrales</taxon>
        <taxon>Celastraceae</taxon>
        <taxon>Tripterygium</taxon>
    </lineage>
</organism>
<comment type="caution">
    <text evidence="2">The sequence shown here is derived from an EMBL/GenBank/DDBJ whole genome shotgun (WGS) entry which is preliminary data.</text>
</comment>
<dbReference type="AlphaFoldDB" id="A0A7J7DF12"/>
<evidence type="ECO:0000313" key="3">
    <source>
        <dbReference type="Proteomes" id="UP000593562"/>
    </source>
</evidence>